<dbReference type="Pfam" id="PF21835">
    <property type="entry name" value="YIEGIA_cap"/>
    <property type="match status" value="1"/>
</dbReference>
<organism evidence="1 2">
    <name type="scientific">Polycladomyces abyssicola</name>
    <dbReference type="NCBI Taxonomy" id="1125966"/>
    <lineage>
        <taxon>Bacteria</taxon>
        <taxon>Bacillati</taxon>
        <taxon>Bacillota</taxon>
        <taxon>Bacilli</taxon>
        <taxon>Bacillales</taxon>
        <taxon>Thermoactinomycetaceae</taxon>
        <taxon>Polycladomyces</taxon>
    </lineage>
</organism>
<accession>A0A8D5ZNB1</accession>
<reference evidence="1" key="1">
    <citation type="journal article" date="2013" name="Int. J. Syst. Evol. Microbiol.">
        <title>Polycladomyces abyssicola gen. nov., sp. nov., a thermophilic filamentous bacterium isolated from hemipelagic sediment.</title>
        <authorList>
            <person name="Tsubouchi T."/>
            <person name="Shimane Y."/>
            <person name="Mori K."/>
            <person name="Usui K."/>
            <person name="Hiraki T."/>
            <person name="Tame A."/>
            <person name="Uematsu K."/>
            <person name="Maruyama T."/>
            <person name="Hatada Y."/>
        </authorList>
    </citation>
    <scope>NUCLEOTIDE SEQUENCE</scope>
    <source>
        <strain evidence="1">JIR-001</strain>
    </source>
</reference>
<sequence length="66" mass="7024">MIDITIAQSILAVVSCKPNRIGNGAVPVFLAQSTEEVQKLGATLGQILDGMVHELEPETIIVVKHS</sequence>
<dbReference type="InterPro" id="IPR054055">
    <property type="entry name" value="YpzH"/>
</dbReference>
<dbReference type="EMBL" id="AP024601">
    <property type="protein sequence ID" value="BCU81767.1"/>
    <property type="molecule type" value="Genomic_DNA"/>
</dbReference>
<keyword evidence="2" id="KW-1185">Reference proteome</keyword>
<name>A0A8D5ZNB1_9BACL</name>
<dbReference type="KEGG" id="pabs:JIR001_15500"/>
<gene>
    <name evidence="1" type="ORF">JIR001_15500</name>
</gene>
<dbReference type="AlphaFoldDB" id="A0A8D5ZNB1"/>
<evidence type="ECO:0000313" key="2">
    <source>
        <dbReference type="Proteomes" id="UP000677436"/>
    </source>
</evidence>
<dbReference type="Proteomes" id="UP000677436">
    <property type="component" value="Chromosome"/>
</dbReference>
<protein>
    <submittedName>
        <fullName evidence="1">Uncharacterized protein</fullName>
    </submittedName>
</protein>
<proteinExistence type="predicted"/>
<evidence type="ECO:0000313" key="1">
    <source>
        <dbReference type="EMBL" id="BCU81767.1"/>
    </source>
</evidence>
<reference evidence="1" key="2">
    <citation type="journal article" date="2021" name="Microbiol. Resour. Announc.">
        <title>Complete Genome Sequence of Polycladomyces abyssicola JIR-001T, Isolated from Hemipelagic Sediment in Deep Seawater.</title>
        <authorList>
            <person name="Tsubouchi T."/>
            <person name="Kaneko Y."/>
        </authorList>
    </citation>
    <scope>NUCLEOTIDE SEQUENCE</scope>
    <source>
        <strain evidence="1">JIR-001</strain>
    </source>
</reference>
<dbReference type="RefSeq" id="WP_212774936.1">
    <property type="nucleotide sequence ID" value="NZ_AP024601.1"/>
</dbReference>